<accession>A0A7X2IJV2</accession>
<feature type="domain" description="Ice-binding protein C-terminal" evidence="1">
    <location>
        <begin position="52"/>
        <end position="76"/>
    </location>
</feature>
<evidence type="ECO:0000313" key="3">
    <source>
        <dbReference type="Proteomes" id="UP000446768"/>
    </source>
</evidence>
<protein>
    <submittedName>
        <fullName evidence="2">PEP-CTERM sorting domain-containing protein</fullName>
    </submittedName>
</protein>
<dbReference type="InterPro" id="IPR013424">
    <property type="entry name" value="Ice-binding_C"/>
</dbReference>
<proteinExistence type="predicted"/>
<gene>
    <name evidence="2" type="ORF">GJ700_06415</name>
</gene>
<keyword evidence="3" id="KW-1185">Reference proteome</keyword>
<sequence>MFDGGASYDIDTLLAPGSGLTIKSASAINDLGQIGGEGCDTAGNCYAVLLSPVPEPTTWGMWLAGVGVIGCLARRRHAAGLSG</sequence>
<dbReference type="Proteomes" id="UP000446768">
    <property type="component" value="Unassembled WGS sequence"/>
</dbReference>
<evidence type="ECO:0000259" key="1">
    <source>
        <dbReference type="Pfam" id="PF07589"/>
    </source>
</evidence>
<reference evidence="2 3" key="1">
    <citation type="submission" date="2019-11" db="EMBL/GenBank/DDBJ databases">
        <title>Novel species isolated from a subtropical stream in China.</title>
        <authorList>
            <person name="Lu H."/>
        </authorList>
    </citation>
    <scope>NUCLEOTIDE SEQUENCE [LARGE SCALE GENOMIC DNA]</scope>
    <source>
        <strain evidence="2 3">FT92W</strain>
    </source>
</reference>
<dbReference type="NCBIfam" id="TIGR02595">
    <property type="entry name" value="PEP_CTERM"/>
    <property type="match status" value="1"/>
</dbReference>
<evidence type="ECO:0000313" key="2">
    <source>
        <dbReference type="EMBL" id="MRV71352.1"/>
    </source>
</evidence>
<comment type="caution">
    <text evidence="2">The sequence shown here is derived from an EMBL/GenBank/DDBJ whole genome shotgun (WGS) entry which is preliminary data.</text>
</comment>
<organism evidence="2 3">
    <name type="scientific">Pseudoduganella rivuli</name>
    <dbReference type="NCBI Taxonomy" id="2666085"/>
    <lineage>
        <taxon>Bacteria</taxon>
        <taxon>Pseudomonadati</taxon>
        <taxon>Pseudomonadota</taxon>
        <taxon>Betaproteobacteria</taxon>
        <taxon>Burkholderiales</taxon>
        <taxon>Oxalobacteraceae</taxon>
        <taxon>Telluria group</taxon>
        <taxon>Pseudoduganella</taxon>
    </lineage>
</organism>
<name>A0A7X2IJV2_9BURK</name>
<dbReference type="EMBL" id="WKJJ01000003">
    <property type="protein sequence ID" value="MRV71352.1"/>
    <property type="molecule type" value="Genomic_DNA"/>
</dbReference>
<dbReference type="Pfam" id="PF07589">
    <property type="entry name" value="PEP-CTERM"/>
    <property type="match status" value="1"/>
</dbReference>
<dbReference type="AlphaFoldDB" id="A0A7X2IJV2"/>